<dbReference type="Gene3D" id="1.20.1250.10">
    <property type="match status" value="1"/>
</dbReference>
<dbReference type="PANTHER" id="PTHR11417">
    <property type="entry name" value="SOMATOTROPIN,PROLACTIN"/>
    <property type="match status" value="1"/>
</dbReference>
<gene>
    <name evidence="6" type="ORF">A6R68_24219</name>
</gene>
<dbReference type="InterPro" id="IPR018116">
    <property type="entry name" value="Somatotropin_CS"/>
</dbReference>
<name>A0A1A6HU69_NEOLE</name>
<dbReference type="GO" id="GO:0008284">
    <property type="term" value="P:positive regulation of cell population proliferation"/>
    <property type="evidence" value="ECO:0007669"/>
    <property type="project" value="TreeGrafter"/>
</dbReference>
<dbReference type="Pfam" id="PF00103">
    <property type="entry name" value="Hormone_1"/>
    <property type="match status" value="1"/>
</dbReference>
<dbReference type="GO" id="GO:0005615">
    <property type="term" value="C:extracellular space"/>
    <property type="evidence" value="ECO:0007669"/>
    <property type="project" value="TreeGrafter"/>
</dbReference>
<feature type="chain" id="PRO_5008346640" description="Prolactin" evidence="5">
    <location>
        <begin position="32"/>
        <end position="263"/>
    </location>
</feature>
<evidence type="ECO:0000313" key="7">
    <source>
        <dbReference type="Proteomes" id="UP000092124"/>
    </source>
</evidence>
<feature type="signal peptide" evidence="5">
    <location>
        <begin position="1"/>
        <end position="31"/>
    </location>
</feature>
<feature type="binding site" evidence="4">
    <location>
        <position position="247"/>
    </location>
    <ligand>
        <name>Zn(2+)</name>
        <dbReference type="ChEBI" id="CHEBI:29105"/>
    </ligand>
</feature>
<organism evidence="6 7">
    <name type="scientific">Neotoma lepida</name>
    <name type="common">Desert woodrat</name>
    <dbReference type="NCBI Taxonomy" id="56216"/>
    <lineage>
        <taxon>Eukaryota</taxon>
        <taxon>Metazoa</taxon>
        <taxon>Chordata</taxon>
        <taxon>Craniata</taxon>
        <taxon>Vertebrata</taxon>
        <taxon>Euteleostomi</taxon>
        <taxon>Mammalia</taxon>
        <taxon>Eutheria</taxon>
        <taxon>Euarchontoglires</taxon>
        <taxon>Glires</taxon>
        <taxon>Rodentia</taxon>
        <taxon>Myomorpha</taxon>
        <taxon>Muroidea</taxon>
        <taxon>Cricetidae</taxon>
        <taxon>Neotominae</taxon>
        <taxon>Neotoma</taxon>
    </lineage>
</organism>
<dbReference type="Proteomes" id="UP000092124">
    <property type="component" value="Unassembled WGS sequence"/>
</dbReference>
<reference evidence="6 7" key="1">
    <citation type="submission" date="2016-06" db="EMBL/GenBank/DDBJ databases">
        <title>The Draft Genome Sequence and Annotation of the Desert Woodrat Neotoma lepida.</title>
        <authorList>
            <person name="Campbell M."/>
            <person name="Oakeson K.F."/>
            <person name="Yandell M."/>
            <person name="Halpert J.R."/>
            <person name="Dearing D."/>
        </authorList>
    </citation>
    <scope>NUCLEOTIDE SEQUENCE [LARGE SCALE GENOMIC DNA]</scope>
    <source>
        <strain evidence="6">417</strain>
        <tissue evidence="6">Liver</tissue>
    </source>
</reference>
<dbReference type="STRING" id="56216.A0A1A6HU69"/>
<dbReference type="GO" id="GO:0046872">
    <property type="term" value="F:metal ion binding"/>
    <property type="evidence" value="ECO:0007669"/>
    <property type="project" value="UniProtKB-KW"/>
</dbReference>
<evidence type="ECO:0000256" key="1">
    <source>
        <dbReference type="ARBA" id="ARBA00004613"/>
    </source>
</evidence>
<proteinExistence type="inferred from homology"/>
<feature type="binding site" evidence="4">
    <location>
        <position position="58"/>
    </location>
    <ligand>
        <name>Zn(2+)</name>
        <dbReference type="ChEBI" id="CHEBI:29105"/>
    </ligand>
</feature>
<dbReference type="PANTHER" id="PTHR11417:SF39">
    <property type="entry name" value="GROWTH HORMONE D22-RELATED"/>
    <property type="match status" value="1"/>
</dbReference>
<dbReference type="PROSITE" id="PS00266">
    <property type="entry name" value="SOMATOTROPIN_1"/>
    <property type="match status" value="1"/>
</dbReference>
<evidence type="ECO:0008006" key="8">
    <source>
        <dbReference type="Google" id="ProtNLM"/>
    </source>
</evidence>
<evidence type="ECO:0000256" key="2">
    <source>
        <dbReference type="ARBA" id="ARBA00008474"/>
    </source>
</evidence>
<dbReference type="GO" id="GO:1903489">
    <property type="term" value="P:positive regulation of lactation"/>
    <property type="evidence" value="ECO:0007669"/>
    <property type="project" value="TreeGrafter"/>
</dbReference>
<comment type="subcellular location">
    <subcellularLocation>
        <location evidence="1">Secreted</location>
    </subcellularLocation>
</comment>
<protein>
    <recommendedName>
        <fullName evidence="8">Prolactin</fullName>
    </recommendedName>
</protein>
<evidence type="ECO:0000313" key="6">
    <source>
        <dbReference type="EMBL" id="OBS81791.1"/>
    </source>
</evidence>
<evidence type="ECO:0000256" key="4">
    <source>
        <dbReference type="PIRSR" id="PIRSR601400-1"/>
    </source>
</evidence>
<keyword evidence="7" id="KW-1185">Reference proteome</keyword>
<evidence type="ECO:0000256" key="5">
    <source>
        <dbReference type="SAM" id="SignalP"/>
    </source>
</evidence>
<keyword evidence="4" id="KW-0862">Zinc</keyword>
<dbReference type="OrthoDB" id="9584148at2759"/>
<dbReference type="EMBL" id="LZPO01009352">
    <property type="protein sequence ID" value="OBS81791.1"/>
    <property type="molecule type" value="Genomic_DNA"/>
</dbReference>
<dbReference type="GO" id="GO:0031667">
    <property type="term" value="P:response to nutrient levels"/>
    <property type="evidence" value="ECO:0007669"/>
    <property type="project" value="TreeGrafter"/>
</dbReference>
<dbReference type="PROSITE" id="PS00338">
    <property type="entry name" value="SOMATOTROPIN_2"/>
    <property type="match status" value="1"/>
</dbReference>
<feature type="non-terminal residue" evidence="6">
    <location>
        <position position="1"/>
    </location>
</feature>
<dbReference type="GO" id="GO:0005148">
    <property type="term" value="F:prolactin receptor binding"/>
    <property type="evidence" value="ECO:0007669"/>
    <property type="project" value="TreeGrafter"/>
</dbReference>
<keyword evidence="3" id="KW-0964">Secreted</keyword>
<keyword evidence="4" id="KW-0479">Metal-binding</keyword>
<keyword evidence="5" id="KW-0732">Signal</keyword>
<dbReference type="SUPFAM" id="SSF47266">
    <property type="entry name" value="4-helical cytokines"/>
    <property type="match status" value="1"/>
</dbReference>
<dbReference type="GO" id="GO:0030879">
    <property type="term" value="P:mammary gland development"/>
    <property type="evidence" value="ECO:0007669"/>
    <property type="project" value="TreeGrafter"/>
</dbReference>
<evidence type="ECO:0000256" key="3">
    <source>
        <dbReference type="ARBA" id="ARBA00022525"/>
    </source>
</evidence>
<dbReference type="AlphaFoldDB" id="A0A1A6HU69"/>
<dbReference type="GO" id="GO:0046427">
    <property type="term" value="P:positive regulation of receptor signaling pathway via JAK-STAT"/>
    <property type="evidence" value="ECO:0007669"/>
    <property type="project" value="TreeGrafter"/>
</dbReference>
<sequence length="263" mass="29125">NISQSGSSSSLTGTLLLLLVSNLLLWKNVASVPMCAMRNGRCFVSLKDMFDLAGSLSHEISQEVSRMLTEFVSTPLTSDFLTHQAFITMVEKHYAEVHALQSTALTSCHTSSLSIPANKEQAMNTHYEVLLKSADTLLGAWKNPLEHLEKELSTLKDVPDGVISKAKLIKEKDSGLLEGVKSLLNMVSCPHRLLFTLLIINEIHVGETENYPTWSGLASLQSDNEDVRILAFYNMISCLDHDSKKVDIYLNILKCKVSQPDNC</sequence>
<comment type="similarity">
    <text evidence="2">Belongs to the somatotropin/prolactin family.</text>
</comment>
<dbReference type="CDD" id="cd10288">
    <property type="entry name" value="prolactin_like"/>
    <property type="match status" value="1"/>
</dbReference>
<dbReference type="GO" id="GO:0005179">
    <property type="term" value="F:hormone activity"/>
    <property type="evidence" value="ECO:0007669"/>
    <property type="project" value="InterPro"/>
</dbReference>
<comment type="caution">
    <text evidence="6">The sequence shown here is derived from an EMBL/GenBank/DDBJ whole genome shotgun (WGS) entry which is preliminary data.</text>
</comment>
<dbReference type="InterPro" id="IPR001400">
    <property type="entry name" value="Somatotropin/Prolactin"/>
</dbReference>
<dbReference type="InterPro" id="IPR009079">
    <property type="entry name" value="4_helix_cytokine-like_core"/>
</dbReference>
<accession>A0A1A6HU69</accession>
<dbReference type="GO" id="GO:0007565">
    <property type="term" value="P:female pregnancy"/>
    <property type="evidence" value="ECO:0007669"/>
    <property type="project" value="TreeGrafter"/>
</dbReference>